<keyword evidence="4" id="KW-1185">Reference proteome</keyword>
<dbReference type="CDD" id="cd04221">
    <property type="entry name" value="MauL"/>
    <property type="match status" value="1"/>
</dbReference>
<dbReference type="InterPro" id="IPR008972">
    <property type="entry name" value="Cupredoxin"/>
</dbReference>
<evidence type="ECO:0000313" key="4">
    <source>
        <dbReference type="Proteomes" id="UP000186110"/>
    </source>
</evidence>
<protein>
    <submittedName>
        <fullName evidence="3">Methylamine utilization protein</fullName>
    </submittedName>
</protein>
<dbReference type="Gene3D" id="2.60.40.420">
    <property type="entry name" value="Cupredoxins - blue copper proteins"/>
    <property type="match status" value="1"/>
</dbReference>
<dbReference type="SUPFAM" id="SSF49503">
    <property type="entry name" value="Cupredoxins"/>
    <property type="match status" value="1"/>
</dbReference>
<dbReference type="Proteomes" id="UP000186110">
    <property type="component" value="Chromosome"/>
</dbReference>
<feature type="chain" id="PRO_5010242697" evidence="2">
    <location>
        <begin position="24"/>
        <end position="203"/>
    </location>
</feature>
<proteinExistence type="predicted"/>
<gene>
    <name evidence="3" type="ORF">RS694_16505</name>
</gene>
<dbReference type="STRING" id="1484693.RS694_16505"/>
<dbReference type="GO" id="GO:0042597">
    <property type="term" value="C:periplasmic space"/>
    <property type="evidence" value="ECO:0007669"/>
    <property type="project" value="UniProtKB-SubCell"/>
</dbReference>
<dbReference type="RefSeq" id="WP_037247671.1">
    <property type="nucleotide sequence ID" value="NZ_CP019239.1"/>
</dbReference>
<sequence length="203" mass="21409">MYVAPLPRLLAFALLCAACSAGAGTLQVLVQDSNGRPLPDAVVFLESPAAKALAKPVAGTDIAQSGKQFVPLISVVPVGSLVQFPNRDTVRHHVYSFSPAKTFELKLYTGTPANPVLFDRPGVVVLGCNIHDFMTAWILVVETPFYGKTNDTGSVTLAAVAPGNYKLRSWHSTLPPGASLPEQNLTVGVADATLTVNLKGATR</sequence>
<evidence type="ECO:0000313" key="3">
    <source>
        <dbReference type="EMBL" id="APW43975.1"/>
    </source>
</evidence>
<organism evidence="3 4">
    <name type="scientific">Rhodoferax saidenbachensis</name>
    <dbReference type="NCBI Taxonomy" id="1484693"/>
    <lineage>
        <taxon>Bacteria</taxon>
        <taxon>Pseudomonadati</taxon>
        <taxon>Pseudomonadota</taxon>
        <taxon>Betaproteobacteria</taxon>
        <taxon>Burkholderiales</taxon>
        <taxon>Comamonadaceae</taxon>
        <taxon>Rhodoferax</taxon>
    </lineage>
</organism>
<dbReference type="AlphaFoldDB" id="A0A1P8KDB5"/>
<dbReference type="eggNOG" id="COG3794">
    <property type="taxonomic scope" value="Bacteria"/>
</dbReference>
<evidence type="ECO:0000256" key="1">
    <source>
        <dbReference type="ARBA" id="ARBA00004418"/>
    </source>
</evidence>
<dbReference type="EMBL" id="CP019239">
    <property type="protein sequence ID" value="APW43975.1"/>
    <property type="molecule type" value="Genomic_DNA"/>
</dbReference>
<reference evidence="3 4" key="1">
    <citation type="submission" date="2017-01" db="EMBL/GenBank/DDBJ databases">
        <authorList>
            <person name="Mah S.A."/>
            <person name="Swanson W.J."/>
            <person name="Moy G.W."/>
            <person name="Vacquier V.D."/>
        </authorList>
    </citation>
    <scope>NUCLEOTIDE SEQUENCE [LARGE SCALE GENOMIC DNA]</scope>
    <source>
        <strain evidence="3 4">DSM 22694</strain>
    </source>
</reference>
<accession>A0A1P8KDB5</accession>
<dbReference type="KEGG" id="rsb:RS694_16505"/>
<keyword evidence="2" id="KW-0732">Signal</keyword>
<dbReference type="InterPro" id="IPR034242">
    <property type="entry name" value="MauL"/>
</dbReference>
<name>A0A1P8KDB5_9BURK</name>
<feature type="signal peptide" evidence="2">
    <location>
        <begin position="1"/>
        <end position="23"/>
    </location>
</feature>
<evidence type="ECO:0000256" key="2">
    <source>
        <dbReference type="SAM" id="SignalP"/>
    </source>
</evidence>
<comment type="subcellular location">
    <subcellularLocation>
        <location evidence="1">Periplasm</location>
    </subcellularLocation>
</comment>